<keyword evidence="5" id="KW-0378">Hydrolase</keyword>
<keyword evidence="3 7" id="KW-0732">Signal</keyword>
<evidence type="ECO:0000256" key="7">
    <source>
        <dbReference type="SAM" id="SignalP"/>
    </source>
</evidence>
<evidence type="ECO:0000313" key="9">
    <source>
        <dbReference type="EMBL" id="GFH58699.1"/>
    </source>
</evidence>
<protein>
    <recommendedName>
        <fullName evidence="8">Peptidase A1 domain-containing protein</fullName>
    </recommendedName>
</protein>
<dbReference type="PANTHER" id="PTHR47965">
    <property type="entry name" value="ASPARTYL PROTEASE-RELATED"/>
    <property type="match status" value="1"/>
</dbReference>
<organism evidence="9 10">
    <name type="scientific">Chaetoceros tenuissimus</name>
    <dbReference type="NCBI Taxonomy" id="426638"/>
    <lineage>
        <taxon>Eukaryota</taxon>
        <taxon>Sar</taxon>
        <taxon>Stramenopiles</taxon>
        <taxon>Ochrophyta</taxon>
        <taxon>Bacillariophyta</taxon>
        <taxon>Coscinodiscophyceae</taxon>
        <taxon>Chaetocerotophycidae</taxon>
        <taxon>Chaetocerotales</taxon>
        <taxon>Chaetocerotaceae</taxon>
        <taxon>Chaetoceros</taxon>
    </lineage>
</organism>
<dbReference type="EMBL" id="BLLK01000062">
    <property type="protein sequence ID" value="GFH58699.1"/>
    <property type="molecule type" value="Genomic_DNA"/>
</dbReference>
<feature type="chain" id="PRO_5041923689" description="Peptidase A1 domain-containing protein" evidence="7">
    <location>
        <begin position="22"/>
        <end position="1102"/>
    </location>
</feature>
<dbReference type="GO" id="GO:0004190">
    <property type="term" value="F:aspartic-type endopeptidase activity"/>
    <property type="evidence" value="ECO:0007669"/>
    <property type="project" value="UniProtKB-KW"/>
</dbReference>
<dbReference type="SUPFAM" id="SSF50630">
    <property type="entry name" value="Acid proteases"/>
    <property type="match status" value="1"/>
</dbReference>
<dbReference type="InterPro" id="IPR033121">
    <property type="entry name" value="PEPTIDASE_A1"/>
</dbReference>
<evidence type="ECO:0000256" key="4">
    <source>
        <dbReference type="ARBA" id="ARBA00022750"/>
    </source>
</evidence>
<proteinExistence type="inferred from homology"/>
<dbReference type="InterPro" id="IPR001461">
    <property type="entry name" value="Aspartic_peptidase_A1"/>
</dbReference>
<dbReference type="PROSITE" id="PS51767">
    <property type="entry name" value="PEPTIDASE_A1"/>
    <property type="match status" value="1"/>
</dbReference>
<evidence type="ECO:0000256" key="5">
    <source>
        <dbReference type="ARBA" id="ARBA00022801"/>
    </source>
</evidence>
<dbReference type="GO" id="GO:0006508">
    <property type="term" value="P:proteolysis"/>
    <property type="evidence" value="ECO:0007669"/>
    <property type="project" value="UniProtKB-KW"/>
</dbReference>
<feature type="signal peptide" evidence="7">
    <location>
        <begin position="1"/>
        <end position="21"/>
    </location>
</feature>
<dbReference type="PANTHER" id="PTHR47965:SF12">
    <property type="entry name" value="ASPARTIC PROTEINASE 3-RELATED"/>
    <property type="match status" value="1"/>
</dbReference>
<dbReference type="Gene3D" id="2.40.70.10">
    <property type="entry name" value="Acid Proteases"/>
    <property type="match status" value="2"/>
</dbReference>
<evidence type="ECO:0000256" key="6">
    <source>
        <dbReference type="ARBA" id="ARBA00023145"/>
    </source>
</evidence>
<gene>
    <name evidence="9" type="ORF">CTEN210_15175</name>
</gene>
<comment type="similarity">
    <text evidence="1">Belongs to the peptidase A1 family.</text>
</comment>
<dbReference type="InterPro" id="IPR021109">
    <property type="entry name" value="Peptidase_aspartic_dom_sf"/>
</dbReference>
<comment type="caution">
    <text evidence="9">The sequence shown here is derived from an EMBL/GenBank/DDBJ whole genome shotgun (WGS) entry which is preliminary data.</text>
</comment>
<dbReference type="InterPro" id="IPR034164">
    <property type="entry name" value="Pepsin-like_dom"/>
</dbReference>
<name>A0AAD3HD06_9STRA</name>
<evidence type="ECO:0000259" key="8">
    <source>
        <dbReference type="PROSITE" id="PS51767"/>
    </source>
</evidence>
<evidence type="ECO:0000256" key="1">
    <source>
        <dbReference type="ARBA" id="ARBA00007447"/>
    </source>
</evidence>
<feature type="domain" description="Peptidase A1" evidence="8">
    <location>
        <begin position="189"/>
        <end position="614"/>
    </location>
</feature>
<reference evidence="9 10" key="1">
    <citation type="journal article" date="2021" name="Sci. Rep.">
        <title>The genome of the diatom Chaetoceros tenuissimus carries an ancient integrated fragment of an extant virus.</title>
        <authorList>
            <person name="Hongo Y."/>
            <person name="Kimura K."/>
            <person name="Takaki Y."/>
            <person name="Yoshida Y."/>
            <person name="Baba S."/>
            <person name="Kobayashi G."/>
            <person name="Nagasaki K."/>
            <person name="Hano T."/>
            <person name="Tomaru Y."/>
        </authorList>
    </citation>
    <scope>NUCLEOTIDE SEQUENCE [LARGE SCALE GENOMIC DNA]</scope>
    <source>
        <strain evidence="9 10">NIES-3715</strain>
    </source>
</reference>
<evidence type="ECO:0000256" key="2">
    <source>
        <dbReference type="ARBA" id="ARBA00022670"/>
    </source>
</evidence>
<keyword evidence="10" id="KW-1185">Reference proteome</keyword>
<dbReference type="Proteomes" id="UP001054902">
    <property type="component" value="Unassembled WGS sequence"/>
</dbReference>
<sequence>MKYPLICLTLYFSVWLPTSHAAGIISLDLEPSLALLHREQLHYNTKSNDNNVRRRRLLDDNESGENENDKFNSIEASMLLQDLESLSGVYASMTEIEINNTYSEQMRRLIQEHNEKVKDLNKIRHKSRYEQYEEETNDAEIVHSHRKLQQWRDEIPAFGGGGGGGAGSLDGGLYSEFHSVPLAQGYGTHYVTLWVGSDTPQRKTLIVDTGSHHTAFPCRGCKRCGEKHHTDKYFDPEMSKTFHTLTCRECMWGAKCETLNIGSDDGDQGNILSIFSMKKQDMNENTSPSTSFIGEPEGCVFQQAYTEGSSWKAFQVQDQVFVGGKDVFSAADPIAKRYAINFTFGCQTFSSGLFVSQLADGIMGLSQHDATLPRAMYNQGKLSNRMFGLCFRTEMVVSKKGISAGAMTLGGVDRRLHSTPMVWARNLARTGWFTVYVKKLYLRPNGGNSAKIDDHENIIPITADLFSINSGKGVILDSGTTDTYLHKSLAKPFQEAWKKVTGKQYTNQPVKLTREQLAKLPTILIQLLPFDNGEKSFGVPDNIVGLVGSKLDRTNPSDVLIAVPATHYMEYSPSKNVYTSRFYFTESRGGVLGANTLQGHDVVFDWDYGRIGFAESSCKVNDTRENRQGLVSEGTDARGADCIFQNPVVTKSCLSTVDTSICTRDNPDEILSGYEEWAMVVEYPGTDRGMSCQDVVRRKMIPGNSLDGIEVTCDNAGLCTSKQKCQIACRYAAPVEPQPEPTSQDGSPNQCPKGEWGACLETCHQSKVSSSRMSDGKCYEDISTREQRECHTEFCGISDPCLIPFVVHIILAFRGVDHTAWNKNSERIIIEAFSDAVKDQNGENLFQPSDVEILMISPWYQDILDISGSAHENMSQILGSKLVMEVHMYNEKATLPALKTVGASKITSMMQRRADTGRLSECKNSDVFNLAQRAHKIHFVLKDSEFMQNMGNSLEKYHQQIEQNEMTAFTALMQNEQYVKESIVFSSWTIKTEVGGSSVYDHELDPYPHPLHYAKITPAYFGFLTPSRIAYLMLPILRKFVSSSRKSVSSVDLNSVRSESDKSELNSYSSSHKGDNECNEYYPILISKNNGDHSRLSNIINN</sequence>
<keyword evidence="2" id="KW-0645">Protease</keyword>
<keyword evidence="6" id="KW-0865">Zymogen</keyword>
<dbReference type="AlphaFoldDB" id="A0AAD3HD06"/>
<dbReference type="CDD" id="cd05471">
    <property type="entry name" value="pepsin_like"/>
    <property type="match status" value="1"/>
</dbReference>
<keyword evidence="4" id="KW-0064">Aspartyl protease</keyword>
<evidence type="ECO:0000256" key="3">
    <source>
        <dbReference type="ARBA" id="ARBA00022729"/>
    </source>
</evidence>
<dbReference type="Pfam" id="PF14543">
    <property type="entry name" value="TAXi_N"/>
    <property type="match status" value="1"/>
</dbReference>
<accession>A0AAD3HD06</accession>
<dbReference type="InterPro" id="IPR032861">
    <property type="entry name" value="TAXi_N"/>
</dbReference>
<evidence type="ECO:0000313" key="10">
    <source>
        <dbReference type="Proteomes" id="UP001054902"/>
    </source>
</evidence>